<gene>
    <name evidence="2" type="ORF">OCTVUL_1B009334</name>
</gene>
<evidence type="ECO:0000259" key="1">
    <source>
        <dbReference type="Pfam" id="PF05699"/>
    </source>
</evidence>
<dbReference type="EMBL" id="OX597823">
    <property type="protein sequence ID" value="CAI9728847.1"/>
    <property type="molecule type" value="Genomic_DNA"/>
</dbReference>
<protein>
    <submittedName>
        <fullName evidence="2">Zinc finger BED domain-containing 5-like</fullName>
    </submittedName>
</protein>
<dbReference type="InterPro" id="IPR008906">
    <property type="entry name" value="HATC_C_dom"/>
</dbReference>
<dbReference type="GO" id="GO:0046983">
    <property type="term" value="F:protein dimerization activity"/>
    <property type="evidence" value="ECO:0007669"/>
    <property type="project" value="InterPro"/>
</dbReference>
<dbReference type="PANTHER" id="PTHR45913:SF19">
    <property type="entry name" value="LOW QUALITY PROTEIN: ZINC FINGER BED DOMAIN-CONTAINING PROTEIN 5-LIKE"/>
    <property type="match status" value="1"/>
</dbReference>
<dbReference type="AlphaFoldDB" id="A0AA36B8A7"/>
<proteinExistence type="predicted"/>
<keyword evidence="3" id="KW-1185">Reference proteome</keyword>
<name>A0AA36B8A7_OCTVU</name>
<sequence length="175" mass="20715">MTKFDLWKCRIQQRNTATFSYLDSALIHGNLDSELKKHIITHLTDLETEFIKYFPDVDKKREVWKVVRNPFQCEVTDVLDEVQQEFLELKFNSPSKRDFKELDHETFWIKYLPVYPLISHRALRILAMFGCTYLSEAVFSTLVAVKTKYRNRLNVERNLRCALSGIQPSIQDFCS</sequence>
<organism evidence="2 3">
    <name type="scientific">Octopus vulgaris</name>
    <name type="common">Common octopus</name>
    <dbReference type="NCBI Taxonomy" id="6645"/>
    <lineage>
        <taxon>Eukaryota</taxon>
        <taxon>Metazoa</taxon>
        <taxon>Spiralia</taxon>
        <taxon>Lophotrochozoa</taxon>
        <taxon>Mollusca</taxon>
        <taxon>Cephalopoda</taxon>
        <taxon>Coleoidea</taxon>
        <taxon>Octopodiformes</taxon>
        <taxon>Octopoda</taxon>
        <taxon>Incirrata</taxon>
        <taxon>Octopodidae</taxon>
        <taxon>Octopus</taxon>
    </lineage>
</organism>
<feature type="domain" description="HAT C-terminal dimerisation" evidence="1">
    <location>
        <begin position="93"/>
        <end position="158"/>
    </location>
</feature>
<evidence type="ECO:0000313" key="3">
    <source>
        <dbReference type="Proteomes" id="UP001162480"/>
    </source>
</evidence>
<dbReference type="PANTHER" id="PTHR45913">
    <property type="entry name" value="EPM2A-INTERACTING PROTEIN 1"/>
    <property type="match status" value="1"/>
</dbReference>
<evidence type="ECO:0000313" key="2">
    <source>
        <dbReference type="EMBL" id="CAI9728847.1"/>
    </source>
</evidence>
<dbReference type="Pfam" id="PF05699">
    <property type="entry name" value="Dimer_Tnp_hAT"/>
    <property type="match status" value="1"/>
</dbReference>
<accession>A0AA36B8A7</accession>
<reference evidence="2" key="1">
    <citation type="submission" date="2023-08" db="EMBL/GenBank/DDBJ databases">
        <authorList>
            <person name="Alioto T."/>
            <person name="Alioto T."/>
            <person name="Gomez Garrido J."/>
        </authorList>
    </citation>
    <scope>NUCLEOTIDE SEQUENCE</scope>
</reference>
<dbReference type="Proteomes" id="UP001162480">
    <property type="component" value="Chromosome 10"/>
</dbReference>